<evidence type="ECO:0000256" key="6">
    <source>
        <dbReference type="SAM" id="Phobius"/>
    </source>
</evidence>
<dbReference type="PANTHER" id="PTHR35007">
    <property type="entry name" value="INTEGRAL MEMBRANE PROTEIN-RELATED"/>
    <property type="match status" value="1"/>
</dbReference>
<evidence type="ECO:0000256" key="4">
    <source>
        <dbReference type="ARBA" id="ARBA00022989"/>
    </source>
</evidence>
<keyword evidence="4 6" id="KW-1133">Transmembrane helix</keyword>
<proteinExistence type="predicted"/>
<comment type="subcellular location">
    <subcellularLocation>
        <location evidence="1">Cell membrane</location>
        <topology evidence="1">Multi-pass membrane protein</topology>
    </subcellularLocation>
</comment>
<evidence type="ECO:0000313" key="9">
    <source>
        <dbReference type="Proteomes" id="UP000236728"/>
    </source>
</evidence>
<dbReference type="OrthoDB" id="9803381at2"/>
<dbReference type="Gene3D" id="1.20.81.30">
    <property type="entry name" value="Type II secretion system (T2SS), domain F"/>
    <property type="match status" value="1"/>
</dbReference>
<dbReference type="GO" id="GO:0005886">
    <property type="term" value="C:plasma membrane"/>
    <property type="evidence" value="ECO:0007669"/>
    <property type="project" value="UniProtKB-SubCell"/>
</dbReference>
<feature type="domain" description="Type II secretion system protein GspF" evidence="7">
    <location>
        <begin position="158"/>
        <end position="282"/>
    </location>
</feature>
<sequence length="326" mass="35880">MVLVVISAVFMALLTFGIVMFVMRPSREEKKLDRRVVQVKAANPGEETASISEDLRQYLKVEEQGPFGWLEDLIDTSSLHRQLQMLILQADSTITVGNVMVASLGLGVVAALLADIFVHVLWIAIVAGFGSMFIPFSVLGFRRKRRLNKFNSVLADAIDMMARSLRAGHSLPAALGVVAAQALEPVKGEFDEVYKKQNLGLPLREAMMQMLDRVPSQDLRVFVTGVLVQKDTGGNLAEILDRIVHVIRERVRIQGEIRVHTAQGRMTGWILTGLPVVLLLLINVVDPGYSTVLFNTTIGNYLIYLGVGLLVIGGLIIRSIINGIEI</sequence>
<evidence type="ECO:0000256" key="5">
    <source>
        <dbReference type="ARBA" id="ARBA00023136"/>
    </source>
</evidence>
<dbReference type="RefSeq" id="WP_103932547.1">
    <property type="nucleotide sequence ID" value="NZ_FNVA01000002.1"/>
</dbReference>
<name>A0A1H5WM68_9BACT</name>
<feature type="transmembrane region" description="Helical" evidence="6">
    <location>
        <begin position="268"/>
        <end position="289"/>
    </location>
</feature>
<protein>
    <submittedName>
        <fullName evidence="8">Tight adherence protein B</fullName>
    </submittedName>
</protein>
<dbReference type="Proteomes" id="UP000236728">
    <property type="component" value="Unassembled WGS sequence"/>
</dbReference>
<evidence type="ECO:0000256" key="3">
    <source>
        <dbReference type="ARBA" id="ARBA00022692"/>
    </source>
</evidence>
<dbReference type="PANTHER" id="PTHR35007:SF1">
    <property type="entry name" value="PILUS ASSEMBLY PROTEIN"/>
    <property type="match status" value="1"/>
</dbReference>
<evidence type="ECO:0000313" key="8">
    <source>
        <dbReference type="EMBL" id="SEG00336.1"/>
    </source>
</evidence>
<keyword evidence="2" id="KW-1003">Cell membrane</keyword>
<evidence type="ECO:0000259" key="7">
    <source>
        <dbReference type="Pfam" id="PF00482"/>
    </source>
</evidence>
<dbReference type="EMBL" id="FNVA01000002">
    <property type="protein sequence ID" value="SEG00336.1"/>
    <property type="molecule type" value="Genomic_DNA"/>
</dbReference>
<gene>
    <name evidence="8" type="ORF">SAMN05421819_1641</name>
</gene>
<dbReference type="Pfam" id="PF00482">
    <property type="entry name" value="T2SSF"/>
    <property type="match status" value="1"/>
</dbReference>
<dbReference type="InterPro" id="IPR018076">
    <property type="entry name" value="T2SS_GspF_dom"/>
</dbReference>
<evidence type="ECO:0000256" key="2">
    <source>
        <dbReference type="ARBA" id="ARBA00022475"/>
    </source>
</evidence>
<feature type="transmembrane region" description="Helical" evidence="6">
    <location>
        <begin position="6"/>
        <end position="23"/>
    </location>
</feature>
<feature type="transmembrane region" description="Helical" evidence="6">
    <location>
        <begin position="94"/>
        <end position="114"/>
    </location>
</feature>
<keyword evidence="9" id="KW-1185">Reference proteome</keyword>
<keyword evidence="3 6" id="KW-0812">Transmembrane</keyword>
<organism evidence="8 9">
    <name type="scientific">Bryocella elongata</name>
    <dbReference type="NCBI Taxonomy" id="863522"/>
    <lineage>
        <taxon>Bacteria</taxon>
        <taxon>Pseudomonadati</taxon>
        <taxon>Acidobacteriota</taxon>
        <taxon>Terriglobia</taxon>
        <taxon>Terriglobales</taxon>
        <taxon>Acidobacteriaceae</taxon>
        <taxon>Bryocella</taxon>
    </lineage>
</organism>
<dbReference type="InterPro" id="IPR042094">
    <property type="entry name" value="T2SS_GspF_sf"/>
</dbReference>
<feature type="transmembrane region" description="Helical" evidence="6">
    <location>
        <begin position="301"/>
        <end position="321"/>
    </location>
</feature>
<evidence type="ECO:0000256" key="1">
    <source>
        <dbReference type="ARBA" id="ARBA00004651"/>
    </source>
</evidence>
<dbReference type="AlphaFoldDB" id="A0A1H5WM68"/>
<feature type="transmembrane region" description="Helical" evidence="6">
    <location>
        <begin position="120"/>
        <end position="141"/>
    </location>
</feature>
<keyword evidence="5 6" id="KW-0472">Membrane</keyword>
<reference evidence="8 9" key="1">
    <citation type="submission" date="2016-10" db="EMBL/GenBank/DDBJ databases">
        <authorList>
            <person name="de Groot N.N."/>
        </authorList>
    </citation>
    <scope>NUCLEOTIDE SEQUENCE [LARGE SCALE GENOMIC DNA]</scope>
    <source>
        <strain evidence="8 9">DSM 22489</strain>
    </source>
</reference>
<accession>A0A1H5WM68</accession>